<dbReference type="OMA" id="TYDWRLW"/>
<accession>D5ACF2</accession>
<evidence type="ECO:0000313" key="2">
    <source>
        <dbReference type="EMBL" id="ADE77221.1"/>
    </source>
</evidence>
<organism evidence="2">
    <name type="scientific">Picea sitchensis</name>
    <name type="common">Sitka spruce</name>
    <name type="synonym">Pinus sitchensis</name>
    <dbReference type="NCBI Taxonomy" id="3332"/>
    <lineage>
        <taxon>Eukaryota</taxon>
        <taxon>Viridiplantae</taxon>
        <taxon>Streptophyta</taxon>
        <taxon>Embryophyta</taxon>
        <taxon>Tracheophyta</taxon>
        <taxon>Spermatophyta</taxon>
        <taxon>Pinopsida</taxon>
        <taxon>Pinidae</taxon>
        <taxon>Conifers I</taxon>
        <taxon>Pinales</taxon>
        <taxon>Pinaceae</taxon>
        <taxon>Picea</taxon>
    </lineage>
</organism>
<feature type="region of interest" description="Disordered" evidence="1">
    <location>
        <begin position="1"/>
        <end position="59"/>
    </location>
</feature>
<dbReference type="SUPFAM" id="SSF53335">
    <property type="entry name" value="S-adenosyl-L-methionine-dependent methyltransferases"/>
    <property type="match status" value="1"/>
</dbReference>
<proteinExistence type="evidence at transcript level"/>
<dbReference type="InterPro" id="IPR029063">
    <property type="entry name" value="SAM-dependent_MTases_sf"/>
</dbReference>
<dbReference type="AlphaFoldDB" id="D5ACF2"/>
<dbReference type="Gene3D" id="2.20.25.110">
    <property type="entry name" value="S-adenosyl-L-methionine-dependent methyltransferases"/>
    <property type="match status" value="1"/>
</dbReference>
<dbReference type="PANTHER" id="PTHR37211:SF1">
    <property type="entry name" value="EXPRESSED PROTEIN"/>
    <property type="match status" value="1"/>
</dbReference>
<name>D5ACF2_PICSI</name>
<evidence type="ECO:0000256" key="1">
    <source>
        <dbReference type="SAM" id="MobiDB-lite"/>
    </source>
</evidence>
<feature type="compositionally biased region" description="Basic residues" evidence="1">
    <location>
        <begin position="1"/>
        <end position="14"/>
    </location>
</feature>
<dbReference type="EMBL" id="BT123933">
    <property type="protein sequence ID" value="ADE77221.1"/>
    <property type="molecule type" value="mRNA"/>
</dbReference>
<dbReference type="Gene3D" id="3.40.50.150">
    <property type="entry name" value="Vaccinia Virus protein VP39"/>
    <property type="match status" value="1"/>
</dbReference>
<protein>
    <submittedName>
        <fullName evidence="2">Uncharacterized protein</fullName>
    </submittedName>
</protein>
<sequence>MGKQGKKHHGRSHSRLREDDDPLPSSAYDSEPPQQQHPLTIDEFPLEEEEKEAKYKYEEQSSCDLPSKFVLYQRSVQSPKGDISYMQKFFWTYVGGRLPLHLREDFCGTALISAEWLRSDSRRTAVGVDLDIEALTWGLENNVQQVGADAYSRICLFHGNVLHSLTNAKCIKSASLGSENYKSLRETEDNSGSVTDDDEADLIKKLEVSENVQDYCGQKESSFPAADIVCAFNYSCCCLQSRSELVLYFKQAWSAISKKGGIFVMDLYGGTSSEHALKLRRRYEDFMYVWEQEDFNIINRTTKISLHFYLSKNQRSLRYAFSYHWRLWTLPEIKDCLEEAGFNSVHFWMREMPNIQERREVEEFEVNDNVKYEEISSFNQKDAWNAYIVGIANKVEKRS</sequence>
<reference evidence="2" key="1">
    <citation type="submission" date="2010-04" db="EMBL/GenBank/DDBJ databases">
        <authorList>
            <person name="Reid K.E."/>
            <person name="Liao N."/>
            <person name="Chan S."/>
            <person name="Docking R."/>
            <person name="Taylor G."/>
            <person name="Moore R."/>
            <person name="Mayo M."/>
            <person name="Munro S."/>
            <person name="King J."/>
            <person name="Yanchuk A."/>
            <person name="Holt R."/>
            <person name="Jones S."/>
            <person name="Marra M."/>
            <person name="Ritland C.E."/>
            <person name="Ritland K."/>
            <person name="Bohlmann J."/>
        </authorList>
    </citation>
    <scope>NUCLEOTIDE SEQUENCE</scope>
    <source>
        <tissue evidence="2">Bud</tissue>
    </source>
</reference>
<dbReference type="PANTHER" id="PTHR37211">
    <property type="entry name" value="EXPRESSED PROTEIN"/>
    <property type="match status" value="1"/>
</dbReference>